<gene>
    <name evidence="2" type="primary">RvY_08519</name>
    <name evidence="2" type="synonym">RvY_08519.1</name>
    <name evidence="2" type="ORF">RvY_08519-1</name>
</gene>
<keyword evidence="3" id="KW-1185">Reference proteome</keyword>
<sequence>MTFLLHASVLVGLLYCATTFWIPGVSAQSDDVSSFHADDVHGYPILRRHWMKVRQVSPAMRSFISVPVPRAGKRALWPSAFHAPLVELRTMNPRSDPSFQVPNPEIATLTDTSGNYVPKYKKFSWRSFGKSPIFWPIQTYP</sequence>
<dbReference type="AlphaFoldDB" id="A0A1D1V667"/>
<dbReference type="EMBL" id="BDGG01000004">
    <property type="protein sequence ID" value="GAU97174.1"/>
    <property type="molecule type" value="Genomic_DNA"/>
</dbReference>
<keyword evidence="1" id="KW-0732">Signal</keyword>
<proteinExistence type="predicted"/>
<feature type="chain" id="PRO_5008898060" evidence="1">
    <location>
        <begin position="28"/>
        <end position="141"/>
    </location>
</feature>
<dbReference type="OrthoDB" id="10613929at2759"/>
<organism evidence="2 3">
    <name type="scientific">Ramazzottius varieornatus</name>
    <name type="common">Water bear</name>
    <name type="synonym">Tardigrade</name>
    <dbReference type="NCBI Taxonomy" id="947166"/>
    <lineage>
        <taxon>Eukaryota</taxon>
        <taxon>Metazoa</taxon>
        <taxon>Ecdysozoa</taxon>
        <taxon>Tardigrada</taxon>
        <taxon>Eutardigrada</taxon>
        <taxon>Parachela</taxon>
        <taxon>Hypsibioidea</taxon>
        <taxon>Ramazzottiidae</taxon>
        <taxon>Ramazzottius</taxon>
    </lineage>
</organism>
<protein>
    <submittedName>
        <fullName evidence="2">Uncharacterized protein</fullName>
    </submittedName>
</protein>
<evidence type="ECO:0000313" key="2">
    <source>
        <dbReference type="EMBL" id="GAU97174.1"/>
    </source>
</evidence>
<dbReference type="Proteomes" id="UP000186922">
    <property type="component" value="Unassembled WGS sequence"/>
</dbReference>
<reference evidence="2 3" key="1">
    <citation type="journal article" date="2016" name="Nat. Commun.">
        <title>Extremotolerant tardigrade genome and improved radiotolerance of human cultured cells by tardigrade-unique protein.</title>
        <authorList>
            <person name="Hashimoto T."/>
            <person name="Horikawa D.D."/>
            <person name="Saito Y."/>
            <person name="Kuwahara H."/>
            <person name="Kozuka-Hata H."/>
            <person name="Shin-I T."/>
            <person name="Minakuchi Y."/>
            <person name="Ohishi K."/>
            <person name="Motoyama A."/>
            <person name="Aizu T."/>
            <person name="Enomoto A."/>
            <person name="Kondo K."/>
            <person name="Tanaka S."/>
            <person name="Hara Y."/>
            <person name="Koshikawa S."/>
            <person name="Sagara H."/>
            <person name="Miura T."/>
            <person name="Yokobori S."/>
            <person name="Miyagawa K."/>
            <person name="Suzuki Y."/>
            <person name="Kubo T."/>
            <person name="Oyama M."/>
            <person name="Kohara Y."/>
            <person name="Fujiyama A."/>
            <person name="Arakawa K."/>
            <person name="Katayama T."/>
            <person name="Toyoda A."/>
            <person name="Kunieda T."/>
        </authorList>
    </citation>
    <scope>NUCLEOTIDE SEQUENCE [LARGE SCALE GENOMIC DNA]</scope>
    <source>
        <strain evidence="2 3">YOKOZUNA-1</strain>
    </source>
</reference>
<evidence type="ECO:0000256" key="1">
    <source>
        <dbReference type="SAM" id="SignalP"/>
    </source>
</evidence>
<evidence type="ECO:0000313" key="3">
    <source>
        <dbReference type="Proteomes" id="UP000186922"/>
    </source>
</evidence>
<name>A0A1D1V667_RAMVA</name>
<comment type="caution">
    <text evidence="2">The sequence shown here is derived from an EMBL/GenBank/DDBJ whole genome shotgun (WGS) entry which is preliminary data.</text>
</comment>
<accession>A0A1D1V667</accession>
<feature type="signal peptide" evidence="1">
    <location>
        <begin position="1"/>
        <end position="27"/>
    </location>
</feature>